<dbReference type="EMBL" id="GL377310">
    <property type="protein sequence ID" value="EFI94101.1"/>
    <property type="molecule type" value="Genomic_DNA"/>
</dbReference>
<dbReference type="Proteomes" id="UP000007431">
    <property type="component" value="Unassembled WGS sequence"/>
</dbReference>
<dbReference type="InParanoid" id="D8QE48"/>
<organism evidence="3">
    <name type="scientific">Schizophyllum commune (strain H4-8 / FGSC 9210)</name>
    <name type="common">Split gill fungus</name>
    <dbReference type="NCBI Taxonomy" id="578458"/>
    <lineage>
        <taxon>Eukaryota</taxon>
        <taxon>Fungi</taxon>
        <taxon>Dikarya</taxon>
        <taxon>Basidiomycota</taxon>
        <taxon>Agaricomycotina</taxon>
        <taxon>Agaricomycetes</taxon>
        <taxon>Agaricomycetidae</taxon>
        <taxon>Agaricales</taxon>
        <taxon>Schizophyllaceae</taxon>
        <taxon>Schizophyllum</taxon>
    </lineage>
</organism>
<dbReference type="eggNOG" id="ENOG502RCN4">
    <property type="taxonomic scope" value="Eukaryota"/>
</dbReference>
<sequence length="476" mass="54040">MLDKVTLDVVIHIQAFLSPLDILLSLRQTCKRLYHATHIRTVWLEAARRTCVQNFVFLPSFPIGRMSQSELEHLATSPERYRAILARGAEEDCLEPYVRRTLVPRRVDHCTHKFLELMLIPGGRYLFALAKTAVYLWDLGTNANKMILPRPLAVKAFEETVNDDVFCAGATPIGSKVLFLLGYSVENGVKHVAYEVDPCATSPQIEEIGSLTRNHSDVRVGTIYDGRLAFWSDEGSEVGLWHLRSGTTITWDVPKIQEMIFVEDSATCCCDDRIDVFNLKKLLSPTSKPVTEHFPELTPVLSHPRTIDVVQRMFRWYTQDPHLMFFDTLDLSTDKKTFSRFRLQPSPPGDANLPSFVPVFIESIDLTSEIWKARLDRSCTNLKLLEEDVCFAWTKGEYEQLGVHMGRSSPADRPSFATRLLSDGEETEVEEPQTDANEDNVEDIPDFDFCPASGRLALLTDDFEITILDYLMPPTC</sequence>
<gene>
    <name evidence="2" type="ORF">SCHCODRAFT_237076</name>
</gene>
<accession>D8QE48</accession>
<feature type="region of interest" description="Disordered" evidence="1">
    <location>
        <begin position="424"/>
        <end position="443"/>
    </location>
</feature>
<evidence type="ECO:0000313" key="3">
    <source>
        <dbReference type="Proteomes" id="UP000007431"/>
    </source>
</evidence>
<dbReference type="GeneID" id="9591107"/>
<dbReference type="OrthoDB" id="3070325at2759"/>
<protein>
    <recommendedName>
        <fullName evidence="4">F-box domain-containing protein</fullName>
    </recommendedName>
</protein>
<dbReference type="AlphaFoldDB" id="D8QE48"/>
<reference evidence="2 3" key="1">
    <citation type="journal article" date="2010" name="Nat. Biotechnol.">
        <title>Genome sequence of the model mushroom Schizophyllum commune.</title>
        <authorList>
            <person name="Ohm R.A."/>
            <person name="de Jong J.F."/>
            <person name="Lugones L.G."/>
            <person name="Aerts A."/>
            <person name="Kothe E."/>
            <person name="Stajich J.E."/>
            <person name="de Vries R.P."/>
            <person name="Record E."/>
            <person name="Levasseur A."/>
            <person name="Baker S.E."/>
            <person name="Bartholomew K.A."/>
            <person name="Coutinho P.M."/>
            <person name="Erdmann S."/>
            <person name="Fowler T.J."/>
            <person name="Gathman A.C."/>
            <person name="Lombard V."/>
            <person name="Henrissat B."/>
            <person name="Knabe N."/>
            <person name="Kuees U."/>
            <person name="Lilly W.W."/>
            <person name="Lindquist E."/>
            <person name="Lucas S."/>
            <person name="Magnuson J.K."/>
            <person name="Piumi F."/>
            <person name="Raudaskoski M."/>
            <person name="Salamov A."/>
            <person name="Schmutz J."/>
            <person name="Schwarze F.W.M.R."/>
            <person name="vanKuyk P.A."/>
            <person name="Horton J.S."/>
            <person name="Grigoriev I.V."/>
            <person name="Woesten H.A.B."/>
        </authorList>
    </citation>
    <scope>NUCLEOTIDE SEQUENCE [LARGE SCALE GENOMIC DNA]</scope>
    <source>
        <strain evidence="3">H4-8 / FGSC 9210</strain>
    </source>
</reference>
<keyword evidence="3" id="KW-1185">Reference proteome</keyword>
<dbReference type="SUPFAM" id="SSF82171">
    <property type="entry name" value="DPP6 N-terminal domain-like"/>
    <property type="match status" value="1"/>
</dbReference>
<dbReference type="KEGG" id="scm:SCHCO_02551213"/>
<evidence type="ECO:0008006" key="4">
    <source>
        <dbReference type="Google" id="ProtNLM"/>
    </source>
</evidence>
<evidence type="ECO:0000256" key="1">
    <source>
        <dbReference type="SAM" id="MobiDB-lite"/>
    </source>
</evidence>
<dbReference type="RefSeq" id="XP_003029004.1">
    <property type="nucleotide sequence ID" value="XM_003028958.1"/>
</dbReference>
<dbReference type="SUPFAM" id="SSF81383">
    <property type="entry name" value="F-box domain"/>
    <property type="match status" value="1"/>
</dbReference>
<dbReference type="OMA" id="SAHGICL"/>
<evidence type="ECO:0000313" key="2">
    <source>
        <dbReference type="EMBL" id="EFI94101.1"/>
    </source>
</evidence>
<dbReference type="InterPro" id="IPR036047">
    <property type="entry name" value="F-box-like_dom_sf"/>
</dbReference>
<name>D8QE48_SCHCM</name>
<dbReference type="VEuPathDB" id="FungiDB:SCHCODRAFT_02551213"/>
<proteinExistence type="predicted"/>
<dbReference type="HOGENOM" id="CLU_033171_0_0_1"/>